<dbReference type="HOGENOM" id="CLU_076582_0_0_2"/>
<accession>F4FYI0</accession>
<dbReference type="GO" id="GO:0046872">
    <property type="term" value="F:metal ion binding"/>
    <property type="evidence" value="ECO:0007669"/>
    <property type="project" value="UniProtKB-KW"/>
</dbReference>
<proteinExistence type="predicted"/>
<evidence type="ECO:0000256" key="3">
    <source>
        <dbReference type="ARBA" id="ARBA00023004"/>
    </source>
</evidence>
<dbReference type="EMBL" id="CP002656">
    <property type="protein sequence ID" value="AEB95478.1"/>
    <property type="molecule type" value="Genomic_DNA"/>
</dbReference>
<dbReference type="KEGG" id="mcn:Mcup_1375"/>
<dbReference type="PATRIC" id="fig|1006006.8.peg.1369"/>
<dbReference type="SUPFAM" id="SSF54909">
    <property type="entry name" value="Dimeric alpha+beta barrel"/>
    <property type="match status" value="1"/>
</dbReference>
<protein>
    <submittedName>
        <fullName evidence="4">Chlorite dismutase</fullName>
    </submittedName>
</protein>
<gene>
    <name evidence="4" type="ordered locus">Mcup_1375</name>
</gene>
<evidence type="ECO:0000256" key="1">
    <source>
        <dbReference type="ARBA" id="ARBA00022617"/>
    </source>
</evidence>
<evidence type="ECO:0000256" key="2">
    <source>
        <dbReference type="ARBA" id="ARBA00022723"/>
    </source>
</evidence>
<dbReference type="GeneID" id="10493564"/>
<reference evidence="4 5" key="1">
    <citation type="journal article" date="2011" name="J. Bacteriol.">
        <title>Complete genome sequence of Metallosphaera cuprina, a metal sulfide-oxidizing archaeon from a hot spring.</title>
        <authorList>
            <person name="Liu L.J."/>
            <person name="You X.Y."/>
            <person name="Zheng H."/>
            <person name="Wang S."/>
            <person name="Jiang C.Y."/>
            <person name="Liu S.J."/>
        </authorList>
    </citation>
    <scope>NUCLEOTIDE SEQUENCE [LARGE SCALE GENOMIC DNA]</scope>
    <source>
        <strain evidence="4 5">Ar-4</strain>
    </source>
</reference>
<dbReference type="eggNOG" id="arCOG03031">
    <property type="taxonomic scope" value="Archaea"/>
</dbReference>
<dbReference type="AlphaFoldDB" id="F4FYI0"/>
<dbReference type="PANTHER" id="PTHR36843">
    <property type="entry name" value="HEME-DEPENDENT PEROXIDASE YWFI-RELATED"/>
    <property type="match status" value="1"/>
</dbReference>
<keyword evidence="3" id="KW-0408">Iron</keyword>
<dbReference type="InterPro" id="IPR011008">
    <property type="entry name" value="Dimeric_a/b-barrel"/>
</dbReference>
<dbReference type="RefSeq" id="WP_013737976.1">
    <property type="nucleotide sequence ID" value="NC_015435.1"/>
</dbReference>
<evidence type="ECO:0000313" key="5">
    <source>
        <dbReference type="Proteomes" id="UP000007812"/>
    </source>
</evidence>
<dbReference type="OrthoDB" id="8690at2157"/>
<dbReference type="GO" id="GO:0016491">
    <property type="term" value="F:oxidoreductase activity"/>
    <property type="evidence" value="ECO:0007669"/>
    <property type="project" value="InterPro"/>
</dbReference>
<organism evidence="4 5">
    <name type="scientific">Metallosphaera cuprina (strain Ar-4)</name>
    <dbReference type="NCBI Taxonomy" id="1006006"/>
    <lineage>
        <taxon>Archaea</taxon>
        <taxon>Thermoproteota</taxon>
        <taxon>Thermoprotei</taxon>
        <taxon>Sulfolobales</taxon>
        <taxon>Sulfolobaceae</taxon>
        <taxon>Metallosphaera</taxon>
    </lineage>
</organism>
<dbReference type="Pfam" id="PF06778">
    <property type="entry name" value="Chlor_dismutase"/>
    <property type="match status" value="1"/>
</dbReference>
<dbReference type="GO" id="GO:0020037">
    <property type="term" value="F:heme binding"/>
    <property type="evidence" value="ECO:0007669"/>
    <property type="project" value="InterPro"/>
</dbReference>
<sequence length="219" mass="25801">MTNEIYMHVFSIKLLPKWWSLNKGERSKIISLVKEIENQHNLISIKRYVSVNRPSSIVYWLSGDDTSSLMRFRSSILSALKGYADEDIVLFSIFKPSPYTRGNFDVRETLKSPPLRYFVAYPMKKDVEWYLLPFQEREDVMREHIKVAKEHAANKGIKSYTTYSFGLADYEFVVLYEMDSLSDWVEVVEALRQVRARKWIVKEEPLITGELIDLEHLYT</sequence>
<keyword evidence="1" id="KW-0349">Heme</keyword>
<dbReference type="PANTHER" id="PTHR36843:SF1">
    <property type="entry name" value="COPROHEME DECARBOXYLASE"/>
    <property type="match status" value="1"/>
</dbReference>
<dbReference type="Gene3D" id="3.30.70.1030">
    <property type="entry name" value="Apc35880, domain 1"/>
    <property type="match status" value="1"/>
</dbReference>
<dbReference type="STRING" id="1006006.Mcup_1375"/>
<evidence type="ECO:0000313" key="4">
    <source>
        <dbReference type="EMBL" id="AEB95478.1"/>
    </source>
</evidence>
<dbReference type="InterPro" id="IPR010644">
    <property type="entry name" value="ChdC/CLD"/>
</dbReference>
<name>F4FYI0_METCR</name>
<keyword evidence="5" id="KW-1185">Reference proteome</keyword>
<dbReference type="Proteomes" id="UP000007812">
    <property type="component" value="Chromosome"/>
</dbReference>
<keyword evidence="2" id="KW-0479">Metal-binding</keyword>